<proteinExistence type="inferred from homology"/>
<evidence type="ECO:0000256" key="2">
    <source>
        <dbReference type="ARBA" id="ARBA00010532"/>
    </source>
</evidence>
<dbReference type="PANTHER" id="PTHR11923">
    <property type="entry name" value="SCAVENGER RECEPTOR CLASS B TYPE-1 SR-B1"/>
    <property type="match status" value="1"/>
</dbReference>
<name>A0A821XTY4_9NEOP</name>
<dbReference type="GO" id="GO:0007608">
    <property type="term" value="P:sensory perception of smell"/>
    <property type="evidence" value="ECO:0007669"/>
    <property type="project" value="UniProtKB-KW"/>
</dbReference>
<keyword evidence="9" id="KW-1015">Disulfide bond</keyword>
<comment type="caution">
    <text evidence="14">The sequence shown here is derived from an EMBL/GenBank/DDBJ whole genome shotgun (WGS) entry which is preliminary data.</text>
</comment>
<dbReference type="InterPro" id="IPR002159">
    <property type="entry name" value="CD36_fam"/>
</dbReference>
<keyword evidence="10" id="KW-0675">Receptor</keyword>
<dbReference type="GO" id="GO:0005737">
    <property type="term" value="C:cytoplasm"/>
    <property type="evidence" value="ECO:0007669"/>
    <property type="project" value="TreeGrafter"/>
</dbReference>
<evidence type="ECO:0000256" key="8">
    <source>
        <dbReference type="ARBA" id="ARBA00023136"/>
    </source>
</evidence>
<keyword evidence="3" id="KW-1003">Cell membrane</keyword>
<evidence type="ECO:0000256" key="10">
    <source>
        <dbReference type="ARBA" id="ARBA00023170"/>
    </source>
</evidence>
<accession>A0A821XTY4</accession>
<dbReference type="PANTHER" id="PTHR11923:SF109">
    <property type="entry name" value="SENSORY NEURON MEMBRANE PROTEIN 2"/>
    <property type="match status" value="1"/>
</dbReference>
<reference evidence="14" key="1">
    <citation type="submission" date="2021-02" db="EMBL/GenBank/DDBJ databases">
        <authorList>
            <person name="Steward A R."/>
        </authorList>
    </citation>
    <scope>NUCLEOTIDE SEQUENCE</scope>
</reference>
<comment type="similarity">
    <text evidence="2">Belongs to the CD36 family.</text>
</comment>
<evidence type="ECO:0000256" key="12">
    <source>
        <dbReference type="ARBA" id="ARBA00040645"/>
    </source>
</evidence>
<dbReference type="Pfam" id="PF01130">
    <property type="entry name" value="CD36"/>
    <property type="match status" value="1"/>
</dbReference>
<keyword evidence="7 13" id="KW-1133">Transmembrane helix</keyword>
<dbReference type="PRINTS" id="PR01609">
    <property type="entry name" value="CD36FAMILY"/>
</dbReference>
<protein>
    <recommendedName>
        <fullName evidence="12">Sensory neuron membrane protein 2</fullName>
    </recommendedName>
</protein>
<evidence type="ECO:0000256" key="6">
    <source>
        <dbReference type="ARBA" id="ARBA00022725"/>
    </source>
</evidence>
<dbReference type="Proteomes" id="UP000663880">
    <property type="component" value="Unassembled WGS sequence"/>
</dbReference>
<dbReference type="EMBL" id="CAJOBZ010000071">
    <property type="protein sequence ID" value="CAF4949261.1"/>
    <property type="molecule type" value="Genomic_DNA"/>
</dbReference>
<gene>
    <name evidence="14" type="ORF">PMACD_LOCUS15518</name>
</gene>
<evidence type="ECO:0000256" key="3">
    <source>
        <dbReference type="ARBA" id="ARBA00022475"/>
    </source>
</evidence>
<keyword evidence="15" id="KW-1185">Reference proteome</keyword>
<dbReference type="AlphaFoldDB" id="A0A821XTY4"/>
<comment type="subcellular location">
    <subcellularLocation>
        <location evidence="1">Cell membrane</location>
    </subcellularLocation>
</comment>
<keyword evidence="4" id="KW-0716">Sensory transduction</keyword>
<evidence type="ECO:0000256" key="11">
    <source>
        <dbReference type="ARBA" id="ARBA00023180"/>
    </source>
</evidence>
<evidence type="ECO:0000313" key="14">
    <source>
        <dbReference type="EMBL" id="CAF4949261.1"/>
    </source>
</evidence>
<keyword evidence="11" id="KW-0325">Glycoprotein</keyword>
<feature type="transmembrane region" description="Helical" evidence="13">
    <location>
        <begin position="470"/>
        <end position="491"/>
    </location>
</feature>
<evidence type="ECO:0000313" key="15">
    <source>
        <dbReference type="Proteomes" id="UP000663880"/>
    </source>
</evidence>
<evidence type="ECO:0000256" key="9">
    <source>
        <dbReference type="ARBA" id="ARBA00023157"/>
    </source>
</evidence>
<organism evidence="14 15">
    <name type="scientific">Pieris macdunnoughi</name>
    <dbReference type="NCBI Taxonomy" id="345717"/>
    <lineage>
        <taxon>Eukaryota</taxon>
        <taxon>Metazoa</taxon>
        <taxon>Ecdysozoa</taxon>
        <taxon>Arthropoda</taxon>
        <taxon>Hexapoda</taxon>
        <taxon>Insecta</taxon>
        <taxon>Pterygota</taxon>
        <taxon>Neoptera</taxon>
        <taxon>Endopterygota</taxon>
        <taxon>Lepidoptera</taxon>
        <taxon>Glossata</taxon>
        <taxon>Ditrysia</taxon>
        <taxon>Papilionoidea</taxon>
        <taxon>Pieridae</taxon>
        <taxon>Pierinae</taxon>
        <taxon>Pieris</taxon>
    </lineage>
</organism>
<evidence type="ECO:0000256" key="4">
    <source>
        <dbReference type="ARBA" id="ARBA00022606"/>
    </source>
</evidence>
<keyword evidence="8 13" id="KW-0472">Membrane</keyword>
<dbReference type="GO" id="GO:0005886">
    <property type="term" value="C:plasma membrane"/>
    <property type="evidence" value="ECO:0007669"/>
    <property type="project" value="UniProtKB-SubCell"/>
</dbReference>
<evidence type="ECO:0000256" key="5">
    <source>
        <dbReference type="ARBA" id="ARBA00022692"/>
    </source>
</evidence>
<sequence>MLGKNAKMLFGLSICALIISVLLAAWGFPRIVKQQIQKSVQLDNDSMMFEKWRKIPFPLFFKVHVFNVTNVDAIMAGKKPVLQEVGPFVYKEYRERTILGYGENDTIKYTMKKSFVYDQEASGSLSEDEELTVINYSYMNAILTAHDLMPGIMPMLNDAMSGFFSTDGTPFIKIKARDLFFDGMYLNCSLNHSALALICGKIKADTPQVMRPAKEGNGFYFALFDHLNRTESGPYEMVRGTQNINELGHILSYQDKPSIDQWMDNYCGMINGSDGSIYPPINENNVPSRLYYFEPQICRSIYVSLVGQRAFMNMSTYYYEVDSSLLASKSANPDNKCFCKRNWSSNHDGCLLMGTFNLMPCQGAPAIISLPHFYLASEELLDYFGGGISPDRELHTSFLYVEPTTGAMLRGIQRIQFNIELRNIPNVPQLATVKTGLFPLLWIEEGIEKLPDDIVKDLRDAHTTLGYVEAARWLIVVIAAFMCIGSAVCVVRSGAAAVWPRTNNFVLNAGNRLDINKGRN</sequence>
<evidence type="ECO:0000256" key="1">
    <source>
        <dbReference type="ARBA" id="ARBA00004236"/>
    </source>
</evidence>
<evidence type="ECO:0000256" key="13">
    <source>
        <dbReference type="SAM" id="Phobius"/>
    </source>
</evidence>
<dbReference type="GO" id="GO:0005044">
    <property type="term" value="F:scavenger receptor activity"/>
    <property type="evidence" value="ECO:0007669"/>
    <property type="project" value="TreeGrafter"/>
</dbReference>
<keyword evidence="6" id="KW-0552">Olfaction</keyword>
<keyword evidence="5 13" id="KW-0812">Transmembrane</keyword>
<dbReference type="OrthoDB" id="195015at2759"/>
<evidence type="ECO:0000256" key="7">
    <source>
        <dbReference type="ARBA" id="ARBA00022989"/>
    </source>
</evidence>